<dbReference type="InterPro" id="IPR000182">
    <property type="entry name" value="GNAT_dom"/>
</dbReference>
<protein>
    <submittedName>
        <fullName evidence="2">Ribosomal-protein-alanine acetyltransferase</fullName>
        <ecNumber evidence="2">2.3.1.267</ecNumber>
    </submittedName>
</protein>
<dbReference type="KEGG" id="kso:CKSOR_00464"/>
<dbReference type="PROSITE" id="PS51186">
    <property type="entry name" value="GNAT"/>
    <property type="match status" value="1"/>
</dbReference>
<dbReference type="CDD" id="cd04301">
    <property type="entry name" value="NAT_SF"/>
    <property type="match status" value="1"/>
</dbReference>
<reference evidence="2 3" key="1">
    <citation type="journal article" date="2018" name="Parasitology">
        <title>The reduced genome of Candidatus Kinetoplastibacterium sorsogonicusi, the endosymbiont of Kentomonas sorsogonicus (Trypanosomatidae): loss of the haem-synthesis pathway.</title>
        <authorList>
            <person name="Silva F.M."/>
            <person name="Kostygov A.Y."/>
            <person name="Spodareva V.V."/>
            <person name="Butenko A."/>
            <person name="Tossou R."/>
            <person name="Lukes J."/>
            <person name="Yurchenko V."/>
            <person name="Alves J.M.P."/>
        </authorList>
    </citation>
    <scope>NUCLEOTIDE SEQUENCE [LARGE SCALE GENOMIC DNA]</scope>
    <source>
        <strain evidence="2 3">MF-08</strain>
    </source>
</reference>
<keyword evidence="2" id="KW-0808">Transferase</keyword>
<dbReference type="Gene3D" id="3.40.630.30">
    <property type="match status" value="1"/>
</dbReference>
<evidence type="ECO:0000313" key="3">
    <source>
        <dbReference type="Proteomes" id="UP000266796"/>
    </source>
</evidence>
<keyword evidence="2" id="KW-0012">Acyltransferase</keyword>
<sequence>MKRKSKFIISSMVQNDINDVLILENKIQKFPWSKQNFIDALLSSYYSKVIKYNDIIIGFIIAMFAPDVTDILNLGINNNFRRQGLATKILKLCETQSLLLGNNILIIEVCKSNLDAIKFYKFHNFFHIGTRFNYYKCKLKNINYMEDALVMKKLIY</sequence>
<dbReference type="SUPFAM" id="SSF55729">
    <property type="entry name" value="Acyl-CoA N-acyltransferases (Nat)"/>
    <property type="match status" value="1"/>
</dbReference>
<dbReference type="EMBL" id="CP025628">
    <property type="protein sequence ID" value="AWD32576.1"/>
    <property type="molecule type" value="Genomic_DNA"/>
</dbReference>
<evidence type="ECO:0000313" key="2">
    <source>
        <dbReference type="EMBL" id="AWD32576.1"/>
    </source>
</evidence>
<dbReference type="RefSeq" id="WP_108673982.1">
    <property type="nucleotide sequence ID" value="NZ_CP025628.1"/>
</dbReference>
<dbReference type="Proteomes" id="UP000266796">
    <property type="component" value="Chromosome"/>
</dbReference>
<dbReference type="Pfam" id="PF00583">
    <property type="entry name" value="Acetyltransf_1"/>
    <property type="match status" value="1"/>
</dbReference>
<keyword evidence="3" id="KW-1185">Reference proteome</keyword>
<dbReference type="AlphaFoldDB" id="A0A3S7JA96"/>
<dbReference type="EC" id="2.3.1.267" evidence="2"/>
<gene>
    <name evidence="2" type="primary">rimI</name>
    <name evidence="2" type="ORF">CKSOR_00464</name>
</gene>
<dbReference type="GO" id="GO:0008999">
    <property type="term" value="F:protein-N-terminal-alanine acetyltransferase activity"/>
    <property type="evidence" value="ECO:0007669"/>
    <property type="project" value="UniProtKB-EC"/>
</dbReference>
<accession>A0A3S7JA96</accession>
<dbReference type="OrthoDB" id="9796919at2"/>
<feature type="domain" description="N-acetyltransferase" evidence="1">
    <location>
        <begin position="7"/>
        <end position="156"/>
    </location>
</feature>
<evidence type="ECO:0000259" key="1">
    <source>
        <dbReference type="PROSITE" id="PS51186"/>
    </source>
</evidence>
<organism evidence="2 3">
    <name type="scientific">Candidatus Kinetoplastidibacterium kentomonadis</name>
    <dbReference type="NCBI Taxonomy" id="1576550"/>
    <lineage>
        <taxon>Bacteria</taxon>
        <taxon>Pseudomonadati</taxon>
        <taxon>Pseudomonadota</taxon>
        <taxon>Betaproteobacteria</taxon>
        <taxon>Candidatus Kinetoplastidibacterium</taxon>
    </lineage>
</organism>
<proteinExistence type="predicted"/>
<dbReference type="InterPro" id="IPR016181">
    <property type="entry name" value="Acyl_CoA_acyltransferase"/>
</dbReference>
<name>A0A3S7JA96_9PROT</name>